<dbReference type="PANTHER" id="PTHR43591">
    <property type="entry name" value="METHYLTRANSFERASE"/>
    <property type="match status" value="1"/>
</dbReference>
<organism evidence="2 3">
    <name type="scientific">Akanthomyces muscarius</name>
    <name type="common">Entomopathogenic fungus</name>
    <name type="synonym">Lecanicillium muscarium</name>
    <dbReference type="NCBI Taxonomy" id="2231603"/>
    <lineage>
        <taxon>Eukaryota</taxon>
        <taxon>Fungi</taxon>
        <taxon>Dikarya</taxon>
        <taxon>Ascomycota</taxon>
        <taxon>Pezizomycotina</taxon>
        <taxon>Sordariomycetes</taxon>
        <taxon>Hypocreomycetidae</taxon>
        <taxon>Hypocreales</taxon>
        <taxon>Cordycipitaceae</taxon>
        <taxon>Akanthomyces</taxon>
    </lineage>
</organism>
<dbReference type="InterPro" id="IPR029063">
    <property type="entry name" value="SAM-dependent_MTases_sf"/>
</dbReference>
<dbReference type="PANTHER" id="PTHR43591:SF106">
    <property type="entry name" value="S-ADENOSYL-L-METHIONINE-DEPENDENT METHYLTRANSFERASE"/>
    <property type="match status" value="1"/>
</dbReference>
<dbReference type="Proteomes" id="UP001144673">
    <property type="component" value="Chromosome 1"/>
</dbReference>
<keyword evidence="3" id="KW-1185">Reference proteome</keyword>
<dbReference type="EMBL" id="JAJHUN010000001">
    <property type="protein sequence ID" value="KAJ4164738.1"/>
    <property type="molecule type" value="Genomic_DNA"/>
</dbReference>
<dbReference type="KEGG" id="amus:LMH87_006400"/>
<evidence type="ECO:0008006" key="4">
    <source>
        <dbReference type="Google" id="ProtNLM"/>
    </source>
</evidence>
<evidence type="ECO:0000313" key="3">
    <source>
        <dbReference type="Proteomes" id="UP001144673"/>
    </source>
</evidence>
<dbReference type="CDD" id="cd02440">
    <property type="entry name" value="AdoMet_MTases"/>
    <property type="match status" value="1"/>
</dbReference>
<dbReference type="GeneID" id="80893559"/>
<comment type="caution">
    <text evidence="2">The sequence shown here is derived from an EMBL/GenBank/DDBJ whole genome shotgun (WGS) entry which is preliminary data.</text>
</comment>
<gene>
    <name evidence="2" type="ORF">LMH87_006400</name>
</gene>
<dbReference type="GO" id="GO:0008168">
    <property type="term" value="F:methyltransferase activity"/>
    <property type="evidence" value="ECO:0007669"/>
    <property type="project" value="TreeGrafter"/>
</dbReference>
<dbReference type="SUPFAM" id="SSF53335">
    <property type="entry name" value="S-adenosyl-L-methionine-dependent methyltransferases"/>
    <property type="match status" value="1"/>
</dbReference>
<proteinExistence type="inferred from homology"/>
<dbReference type="AlphaFoldDB" id="A0A9W8USZ5"/>
<accession>A0A9W8USZ5</accession>
<dbReference type="Gene3D" id="3.40.50.150">
    <property type="entry name" value="Vaccinia Virus protein VP39"/>
    <property type="match status" value="1"/>
</dbReference>
<reference evidence="2" key="1">
    <citation type="journal article" date="2023" name="Access Microbiol">
        <title>De-novo genome assembly for Akanthomyces muscarius, a biocontrol agent of insect agricultural pests.</title>
        <authorList>
            <person name="Erdos Z."/>
            <person name="Studholme D.J."/>
            <person name="Raymond B."/>
            <person name="Sharma M."/>
        </authorList>
    </citation>
    <scope>NUCLEOTIDE SEQUENCE</scope>
    <source>
        <strain evidence="2">Ve6</strain>
    </source>
</reference>
<comment type="similarity">
    <text evidence="1">Belongs to the methyltransferase superfamily. LaeA methyltransferase family.</text>
</comment>
<protein>
    <recommendedName>
        <fullName evidence="4">UMTA methyltransferase family protein</fullName>
    </recommendedName>
</protein>
<name>A0A9W8USZ5_AKAMU</name>
<dbReference type="RefSeq" id="XP_056059653.1">
    <property type="nucleotide sequence ID" value="XM_056204280.1"/>
</dbReference>
<evidence type="ECO:0000313" key="2">
    <source>
        <dbReference type="EMBL" id="KAJ4164738.1"/>
    </source>
</evidence>
<dbReference type="Pfam" id="PF13489">
    <property type="entry name" value="Methyltransf_23"/>
    <property type="match status" value="1"/>
</dbReference>
<evidence type="ECO:0000256" key="1">
    <source>
        <dbReference type="ARBA" id="ARBA00038158"/>
    </source>
</evidence>
<sequence length="324" mass="37368">MERYHDLDSTSDYAESFSASEFTSIKTNRLLYLYEHGRRYQGVVADRYGLPNDEAEQLREGIKHRLYLDHILKGNYFLAPIGERPQKIVDLGTGTGMWALEVAEKYPSARVIGTDISAIQPSWAPPNLEYRVEDLEDEHRPWTSIYNGADLVHCRFLMQVIRDPRRMIQTIFDRLKPGGWIECHDIVAELYTEDESVDKDHPINQLYNLIDGPFTEFYKWNLHIALELPKLILEAGFVNVSTRRNKIPMGRWPSEHHAREMGLFQQTIVLDFALAVLAKRDILGLDQDEAAELGQQVLDSVHDDSTHAYMDWADVWAQKPVTAI</sequence>